<dbReference type="Pfam" id="PF01548">
    <property type="entry name" value="DEDD_Tnp_IS110"/>
    <property type="match status" value="1"/>
</dbReference>
<reference evidence="2 3" key="1">
    <citation type="submission" date="2023-07" db="EMBL/GenBank/DDBJ databases">
        <authorList>
            <person name="Girao M."/>
            <person name="Carvalho M.F."/>
        </authorList>
    </citation>
    <scope>NUCLEOTIDE SEQUENCE [LARGE SCALE GENOMIC DNA]</scope>
    <source>
        <strain evidence="2 3">YIM65754</strain>
    </source>
</reference>
<dbReference type="EMBL" id="JAUTXY010000007">
    <property type="protein sequence ID" value="MEE2059115.1"/>
    <property type="molecule type" value="Genomic_DNA"/>
</dbReference>
<proteinExistence type="predicted"/>
<keyword evidence="3" id="KW-1185">Reference proteome</keyword>
<organism evidence="2 3">
    <name type="scientific">Rhodococcus artemisiae</name>
    <dbReference type="NCBI Taxonomy" id="714159"/>
    <lineage>
        <taxon>Bacteria</taxon>
        <taxon>Bacillati</taxon>
        <taxon>Actinomycetota</taxon>
        <taxon>Actinomycetes</taxon>
        <taxon>Mycobacteriales</taxon>
        <taxon>Nocardiaceae</taxon>
        <taxon>Rhodococcus</taxon>
    </lineage>
</organism>
<sequence>MLDEPIPVAIETSRGVLVAALRGSGRIVQDINPMAVARYRDRGSMARKKSDHVDAMTLANILRTDAHAHRTRPSGSDLARAITVLARAAQDAIWRRTMATQELRDCLSSAMSMGSVADSVMPLFGVLPHGLGAEG</sequence>
<dbReference type="Proteomes" id="UP001336020">
    <property type="component" value="Unassembled WGS sequence"/>
</dbReference>
<accession>A0ABU7LC29</accession>
<dbReference type="InterPro" id="IPR002525">
    <property type="entry name" value="Transp_IS110-like_N"/>
</dbReference>
<evidence type="ECO:0000259" key="1">
    <source>
        <dbReference type="Pfam" id="PF01548"/>
    </source>
</evidence>
<evidence type="ECO:0000313" key="3">
    <source>
        <dbReference type="Proteomes" id="UP001336020"/>
    </source>
</evidence>
<gene>
    <name evidence="2" type="ORF">Q7514_16465</name>
</gene>
<evidence type="ECO:0000313" key="2">
    <source>
        <dbReference type="EMBL" id="MEE2059115.1"/>
    </source>
</evidence>
<protein>
    <submittedName>
        <fullName evidence="2">Transposase</fullName>
    </submittedName>
</protein>
<feature type="domain" description="Transposase IS110-like N-terminal" evidence="1">
    <location>
        <begin position="12"/>
        <end position="110"/>
    </location>
</feature>
<comment type="caution">
    <text evidence="2">The sequence shown here is derived from an EMBL/GenBank/DDBJ whole genome shotgun (WGS) entry which is preliminary data.</text>
</comment>
<name>A0ABU7LC29_9NOCA</name>